<dbReference type="InterPro" id="IPR036388">
    <property type="entry name" value="WH-like_DNA-bd_sf"/>
</dbReference>
<proteinExistence type="inferred from homology"/>
<dbReference type="Gene3D" id="1.10.10.10">
    <property type="entry name" value="Winged helix-like DNA-binding domain superfamily/Winged helix DNA-binding domain"/>
    <property type="match status" value="1"/>
</dbReference>
<dbReference type="InterPro" id="IPR036421">
    <property type="entry name" value="Fe_dep_repressor_sf"/>
</dbReference>
<evidence type="ECO:0000256" key="3">
    <source>
        <dbReference type="ARBA" id="ARBA00023125"/>
    </source>
</evidence>
<dbReference type="InterPro" id="IPR022687">
    <property type="entry name" value="HTH_DTXR"/>
</dbReference>
<evidence type="ECO:0000256" key="2">
    <source>
        <dbReference type="ARBA" id="ARBA00023015"/>
    </source>
</evidence>
<dbReference type="Pfam" id="PF01325">
    <property type="entry name" value="Fe_dep_repress"/>
    <property type="match status" value="1"/>
</dbReference>
<gene>
    <name evidence="7" type="ORF">ACFQ5G_36340</name>
</gene>
<dbReference type="PANTHER" id="PTHR33238">
    <property type="entry name" value="IRON (METAL) DEPENDENT REPRESSOR, DTXR FAMILY"/>
    <property type="match status" value="1"/>
</dbReference>
<dbReference type="Proteomes" id="UP001597183">
    <property type="component" value="Unassembled WGS sequence"/>
</dbReference>
<comment type="similarity">
    <text evidence="1">Belongs to the DtxR/MntR family.</text>
</comment>
<accession>A0ABW4AJD8</accession>
<dbReference type="EMBL" id="JBHTMK010000048">
    <property type="protein sequence ID" value="MFD1370840.1"/>
    <property type="molecule type" value="Genomic_DNA"/>
</dbReference>
<keyword evidence="2" id="KW-0805">Transcription regulation</keyword>
<evidence type="ECO:0000259" key="5">
    <source>
        <dbReference type="Pfam" id="PF01325"/>
    </source>
</evidence>
<dbReference type="InterPro" id="IPR001367">
    <property type="entry name" value="Fe_dep_repressor"/>
</dbReference>
<sequence length="145" mass="16321">MSSRVTETYVRIILELEEERVPPIRARIGERTLASLPSVSQNISRLERDGLIHNDENRRLRLTPRGRRMAVVVLRRQRLAELMLASLLGLPHDQAHLESVEWGHVLTTAAEHHIYQRLSRPGHTPCGLRIPGLGDLVGGAEPPRG</sequence>
<reference evidence="8" key="1">
    <citation type="journal article" date="2019" name="Int. J. Syst. Evol. Microbiol.">
        <title>The Global Catalogue of Microorganisms (GCM) 10K type strain sequencing project: providing services to taxonomists for standard genome sequencing and annotation.</title>
        <authorList>
            <consortium name="The Broad Institute Genomics Platform"/>
            <consortium name="The Broad Institute Genome Sequencing Center for Infectious Disease"/>
            <person name="Wu L."/>
            <person name="Ma J."/>
        </authorList>
    </citation>
    <scope>NUCLEOTIDE SEQUENCE [LARGE SCALE GENOMIC DNA]</scope>
    <source>
        <strain evidence="8">CCM 7526</strain>
    </source>
</reference>
<dbReference type="PANTHER" id="PTHR33238:SF10">
    <property type="entry name" value="IRON-DEPENDENT REPRESSOR IDER"/>
    <property type="match status" value="1"/>
</dbReference>
<evidence type="ECO:0000313" key="7">
    <source>
        <dbReference type="EMBL" id="MFD1370840.1"/>
    </source>
</evidence>
<organism evidence="7 8">
    <name type="scientific">Actinoplanes sichuanensis</name>
    <dbReference type="NCBI Taxonomy" id="512349"/>
    <lineage>
        <taxon>Bacteria</taxon>
        <taxon>Bacillati</taxon>
        <taxon>Actinomycetota</taxon>
        <taxon>Actinomycetes</taxon>
        <taxon>Micromonosporales</taxon>
        <taxon>Micromonosporaceae</taxon>
        <taxon>Actinoplanes</taxon>
    </lineage>
</organism>
<dbReference type="SUPFAM" id="SSF46785">
    <property type="entry name" value="Winged helix' DNA-binding domain"/>
    <property type="match status" value="1"/>
</dbReference>
<evidence type="ECO:0000256" key="4">
    <source>
        <dbReference type="ARBA" id="ARBA00023163"/>
    </source>
</evidence>
<feature type="domain" description="Iron dependent repressor metal binding and dimerisation" evidence="6">
    <location>
        <begin position="63"/>
        <end position="131"/>
    </location>
</feature>
<protein>
    <submittedName>
        <fullName evidence="7">Metal-dependent transcriptional regulator</fullName>
    </submittedName>
</protein>
<dbReference type="InterPro" id="IPR036390">
    <property type="entry name" value="WH_DNA-bd_sf"/>
</dbReference>
<feature type="domain" description="HTH dtxR-type" evidence="5">
    <location>
        <begin position="3"/>
        <end position="56"/>
    </location>
</feature>
<keyword evidence="4" id="KW-0804">Transcription</keyword>
<evidence type="ECO:0000256" key="1">
    <source>
        <dbReference type="ARBA" id="ARBA00007871"/>
    </source>
</evidence>
<evidence type="ECO:0000259" key="6">
    <source>
        <dbReference type="Pfam" id="PF02742"/>
    </source>
</evidence>
<dbReference type="SUPFAM" id="SSF47979">
    <property type="entry name" value="Iron-dependent repressor protein, dimerization domain"/>
    <property type="match status" value="1"/>
</dbReference>
<dbReference type="Pfam" id="PF02742">
    <property type="entry name" value="Fe_dep_repr_C"/>
    <property type="match status" value="1"/>
</dbReference>
<keyword evidence="3" id="KW-0238">DNA-binding</keyword>
<dbReference type="SMART" id="SM00529">
    <property type="entry name" value="HTH_DTXR"/>
    <property type="match status" value="1"/>
</dbReference>
<evidence type="ECO:0000313" key="8">
    <source>
        <dbReference type="Proteomes" id="UP001597183"/>
    </source>
</evidence>
<keyword evidence="8" id="KW-1185">Reference proteome</keyword>
<comment type="caution">
    <text evidence="7">The sequence shown here is derived from an EMBL/GenBank/DDBJ whole genome shotgun (WGS) entry which is preliminary data.</text>
</comment>
<dbReference type="InterPro" id="IPR050536">
    <property type="entry name" value="DtxR_MntR_Metal-Reg"/>
</dbReference>
<name>A0ABW4AJD8_9ACTN</name>
<dbReference type="InterPro" id="IPR022689">
    <property type="entry name" value="Iron_dep_repressor"/>
</dbReference>
<dbReference type="RefSeq" id="WP_317795717.1">
    <property type="nucleotide sequence ID" value="NZ_AP028461.1"/>
</dbReference>